<dbReference type="Proteomes" id="UP000236454">
    <property type="component" value="Unassembled WGS sequence"/>
</dbReference>
<dbReference type="EMBL" id="FPAS01000004">
    <property type="protein sequence ID" value="SFT79704.1"/>
    <property type="molecule type" value="Genomic_DNA"/>
</dbReference>
<dbReference type="STRING" id="477690.SAMN05216474_2382"/>
<dbReference type="PROSITE" id="PS51257">
    <property type="entry name" value="PROKAR_LIPOPROTEIN"/>
    <property type="match status" value="1"/>
</dbReference>
<evidence type="ECO:0000313" key="3">
    <source>
        <dbReference type="Proteomes" id="UP000236454"/>
    </source>
</evidence>
<evidence type="ECO:0000256" key="1">
    <source>
        <dbReference type="SAM" id="Coils"/>
    </source>
</evidence>
<name>A0A1I7AXP7_9FLAO</name>
<feature type="coiled-coil region" evidence="1">
    <location>
        <begin position="433"/>
        <end position="478"/>
    </location>
</feature>
<gene>
    <name evidence="2" type="ORF">SAMN05216474_2382</name>
</gene>
<evidence type="ECO:0000313" key="2">
    <source>
        <dbReference type="EMBL" id="SFT79704.1"/>
    </source>
</evidence>
<keyword evidence="3" id="KW-1185">Reference proteome</keyword>
<reference evidence="2 3" key="1">
    <citation type="submission" date="2016-10" db="EMBL/GenBank/DDBJ databases">
        <authorList>
            <person name="de Groot N.N."/>
        </authorList>
    </citation>
    <scope>NUCLEOTIDE SEQUENCE [LARGE SCALE GENOMIC DNA]</scope>
    <source>
        <strain evidence="2 3">CGMCC 1.7005</strain>
    </source>
</reference>
<dbReference type="OrthoDB" id="1522549at2"/>
<dbReference type="SUPFAM" id="SSF81901">
    <property type="entry name" value="HCP-like"/>
    <property type="match status" value="1"/>
</dbReference>
<keyword evidence="1" id="KW-0175">Coiled coil</keyword>
<proteinExistence type="predicted"/>
<dbReference type="Gene3D" id="1.25.40.10">
    <property type="entry name" value="Tetratricopeptide repeat domain"/>
    <property type="match status" value="2"/>
</dbReference>
<accession>A0A1I7AXP7</accession>
<protein>
    <submittedName>
        <fullName evidence="2">Tetratricopeptide repeat-containing protein</fullName>
    </submittedName>
</protein>
<dbReference type="AlphaFoldDB" id="A0A1I7AXP7"/>
<organism evidence="2 3">
    <name type="scientific">Lishizhenia tianjinensis</name>
    <dbReference type="NCBI Taxonomy" id="477690"/>
    <lineage>
        <taxon>Bacteria</taxon>
        <taxon>Pseudomonadati</taxon>
        <taxon>Bacteroidota</taxon>
        <taxon>Flavobacteriia</taxon>
        <taxon>Flavobacteriales</taxon>
        <taxon>Crocinitomicaceae</taxon>
        <taxon>Lishizhenia</taxon>
    </lineage>
</organism>
<sequence>MKKFTVYILSLIVVVLVVMACTTERNTFVTRTYHGATARFNGYFNATELVRIGLEDYRRANPENYYEVLPIERLPDEDEAVNLYPALDTAISKCTEVIGKHAMPNMNDISRKKDEWNNWIDENWLMIGQAEFYKTKYDNAREAFEYVRLFYVNDPSKYLAMLWLAKCDIAQGDLTSAGLKLRRLDALAIQIEEEHEDDPLIQFKKDKDAIAKFPKGFEVQLAKTKAELELLRKDEQKAIQHLIEAVGHSKDKDERARLNFIIAQLYAKQESPEARNFFTASIKKNSDFEMIFYAKINRALAGGDGDEKIIKQLKKMLKDAKNLEYKDQIYYALADIALDNGDEPLGMSYLTQSVFYSLNNNYQKGVSYERMGNISFDKKDYVKAQKYYDSSANVLPEDFAKKEIIQSKADKLSELVAAIDVVSYEDSVQRIAKMDESTRRDFLKDLVKQLEKEEKERKEAEARRLEELRALKSGLEVQNNGQGGKWYFNNSKTIAEGFNEFRRIWGQREDEDNWRRSNKIDIVQFEETANDSLPQDSIPVIKEEPGFSVDKLMVGLPLTDSLIQASNDKIMKALYNSGMIYKNQLQEKELAVVQFKDALSRDLKESEYDILSAFQLYEIHKGGDPGLSSHYRSYIMNNYPNSDYANYLRDPDYFKKKKELDKLNLEDYLRYVKRYEQGMYYPVISKAKKVIAEEPENEFRSKYMLLQALSLGQVKDDKTEMLPVLQQLVDEFPGTPEATRAQDLIGLIKNGVPANEPVDFSIPVDIYNYDNNAEFYVMVYLSNNESTTDARTSIANFNREFFGRERLKSPEAQIYSDDLSFVVIKKFKEKADAEDYVRVFQRTKKHLGNLQTNKIIYISPENYRTLLKDKKLKEYEQFFNDNY</sequence>
<dbReference type="RefSeq" id="WP_139230355.1">
    <property type="nucleotide sequence ID" value="NZ_FPAS01000004.1"/>
</dbReference>
<dbReference type="InterPro" id="IPR011990">
    <property type="entry name" value="TPR-like_helical_dom_sf"/>
</dbReference>